<feature type="compositionally biased region" description="Basic and acidic residues" evidence="1">
    <location>
        <begin position="1670"/>
        <end position="1682"/>
    </location>
</feature>
<feature type="compositionally biased region" description="Basic and acidic residues" evidence="1">
    <location>
        <begin position="1618"/>
        <end position="1631"/>
    </location>
</feature>
<feature type="region of interest" description="Disordered" evidence="1">
    <location>
        <begin position="1788"/>
        <end position="1808"/>
    </location>
</feature>
<reference evidence="2" key="1">
    <citation type="submission" date="2015-11" db="EMBL/GenBank/DDBJ databases">
        <title>De novo transcriptome assembly of four potential Pierce s Disease insect vectors from Arizona vineyards.</title>
        <authorList>
            <person name="Tassone E.E."/>
        </authorList>
    </citation>
    <scope>NUCLEOTIDE SEQUENCE</scope>
</reference>
<feature type="compositionally biased region" description="Basic and acidic residues" evidence="1">
    <location>
        <begin position="2484"/>
        <end position="2500"/>
    </location>
</feature>
<sequence length="2533" mass="280936">KDVNTIVDDITETRVSLQSANIPLIHSAALLQVTQELQTFCDSLKTAEEALLENTLDKVNSSISNKKQDKRALVSAFNAMKVQLEKIETYLTDNHDALESISHLKYSLEVVQEHLMFGEEVSEIYILQNLSGPLKTFKDTISKDSPVTTSEIKEPEAVSLCLERFEKSASDLELGLMKLEHALLNSTGDFSSLKNVDIDVLAHPIEELVQYIHNIEEQQNSLHISESVADQSSLTMLKTLALPIKEIQEGVLQIQEQILLESSGNGIPGKSCAGILYEIAKPIRELRSGVALIQEQVVMEANMELLSEDTKASSLKTLAVPVEELKKVLSSIIGQQTLLIEPDLQSLSENISILKTIAVPAKELQNKLASIEVNQIMEGNVELFSAKENLVMLAKPIHILQESIALVENQLALENLGDDLSVKTNISLLKMVAKPLQEVAKHIAIITEQQFVEDVNSEDNTLSDFSTLANVTDISMVSAVLNINENLVLEQGVSFKADFPDLNIAEAVRGNQLNIAVIEEQQALTDVENTSESNLRIRLENIDHGNLASVNEKEVCSPVVAIQQTVSQVETFSINESKTLQLAEVQDVSCNFAVQAETQEVLIPAGNLTIEKPQFESGIKQDSSLKMAVQVETQEALLHDKSLTCDDSVQVKNVEMEFEPAFVCQGELQQSLADVDSLETEEETLKSISIEESSFMIEPQVNIQQVLSDAESFILTDKTSHVAEVKKDIQSGFQNEIQQILSTEENLKTFKKSSDLASVVETTPIIALEAHIQQAMSNVVDLKSKENVYSQANTQETLLEGAVQAECQQVLSNIDSLTSDSGIARHSQAVTIEEGYWELPVQSQILEFMSVAGVIQDIKEELKAKIENEPFYGKAVQQEVQELLTAAESIQSIKEALQVVCVEEPALHKATQSKVQDILSTHEGVQNLKKILDGKHVEELKKCESLNVELQQIISTAQSLDNLRQAISLNNARTEPDQVLSPNDISKTEILQEPLYQPNETVTETVPDRADLNQMTEREVLSDTNSFITKKTFNEDAIPQFAEETEVQELISLTSNIKTTTESLKAKIGIEPTLKCIAQKEFQQIFNIAEEIQSINEALQVASVEKQTVDVATEIEIQQIVTACESLKTIEETIKVQSGKGLDIKTAIQNELQHILCSADAVQSVKKALASQTYVETLNEKVVVLSQVCPSNTNLQNVEVSQENVIKEQVDTKYTLELKHDISVKEHIVDENVTSMIEEDLKKSSEFAKVQETVSSDTSSSTEHASEKGMCSDVPLIIKKEEATFISQQIDNTSVEVCKSTTEPQLVIEEALTSTDRKDSLEILPLSDKDNTLTSIPLIGEECFTEESKVLEVQETLVDDASSKSSENTLIKVETLELTSTDKSSITQKAEINTLKEEQSVIPETVKDIKSGIVKAVSSEKSTEPELTLSLADELGTPTRIPLIAEEALTNISDISSKSTEKYLKKVEHSDLASIDINDKSKPIIQKEDVYTSKEDHSIIPGIVHDTKSGIGELDPSAQRKELGSVLMVTDELCTTTSAPLIPEKGLLEISEVLKVQETVISDTSIISTEKNLTKSELSNIGKDELSDETKPHSIVKDSISLKDSTKLEKLQSSSDNNHTHNKDLTDRKPSTEMAKTTTVQDTSNSDSKSESIEKSSQKDQRSDVAFLNKKHDNNNEDIFTSKDGENLIKSVKESQLGTQESVTSKDSKTFVHSLSSSDKDFSSLTSSQVQIETQVVSDDSVALIAETKAVTNLQNQFYIDVQEAQALDFEKKTEQELSILSDFTDVPSSESITHSQKQDLDSTEKSKCSKEGLKEKVTLSDSIKHAVQIETQQTFDTNETTALKKGSLPKGDHSQTVYVGKSPLAIAHYNDVQEVLSAVDYLDVATETLKSLIVQESHLTVALESEIQQFLLTTENLMTFKENLQAKVVDEPLLLASVNTEFQQILSAVESLKGVKETMQAKCALEPNLPVAQNALPQILLTTQQLEHICETIEAKMSQVQITEIAAQTEIQELLGSVQNLEKGEVKEVTSMLTSSPNLKIAAQVELQQSLFSTKEVQHAMDNAKASCTHAPCIQICAKKSGVASFTPDSKTITKEEETVVDKVVLDRTVKGTSDIKDLKNVEDNTTSINLKISETNFMKEEDKTDKTPEKVEDTHKIKITEEHKPEKSVIKTSNQLNTSDQTMVLTSKESEIEDQNQAIVPKIVEKDDLKETSWTSDKYQENAKGKPVDDIKTAEYITESKFEKNIKIDKVPIESIAQVVSNKEISYGSEENVKHIDIEKDTDFGSELKPAGLNNTTEIKVEPALIEINRSKLSEEIRTIQDISKTNETQEVKSKYIDENMKTNDGTENKHSDNIKRTESSHPQPPKEIHIAYKSPVNEFEKKDNKIEQEIPPVPITQTVDVALDLEKENKVEMDFVKEPIKLDQENKETKKISKKKKSSNLQDRSKPKEEIAMENIMKENQVTDSEISKLVEDCNVSTKSGTEKEESIEEERTYQDSKVKSNTHINILKDNCSLDTANQLKKRELTRIVK</sequence>
<evidence type="ECO:0000256" key="1">
    <source>
        <dbReference type="SAM" id="MobiDB-lite"/>
    </source>
</evidence>
<dbReference type="EMBL" id="GECU01024188">
    <property type="protein sequence ID" value="JAS83518.1"/>
    <property type="molecule type" value="Transcribed_RNA"/>
</dbReference>
<proteinExistence type="predicted"/>
<feature type="region of interest" description="Disordered" evidence="1">
    <location>
        <begin position="1608"/>
        <end position="1682"/>
    </location>
</feature>
<name>A0A1B6I9C4_9HEMI</name>
<organism evidence="2">
    <name type="scientific">Homalodisca liturata</name>
    <dbReference type="NCBI Taxonomy" id="320908"/>
    <lineage>
        <taxon>Eukaryota</taxon>
        <taxon>Metazoa</taxon>
        <taxon>Ecdysozoa</taxon>
        <taxon>Arthropoda</taxon>
        <taxon>Hexapoda</taxon>
        <taxon>Insecta</taxon>
        <taxon>Pterygota</taxon>
        <taxon>Neoptera</taxon>
        <taxon>Paraneoptera</taxon>
        <taxon>Hemiptera</taxon>
        <taxon>Auchenorrhyncha</taxon>
        <taxon>Membracoidea</taxon>
        <taxon>Cicadellidae</taxon>
        <taxon>Cicadellinae</taxon>
        <taxon>Proconiini</taxon>
        <taxon>Homalodisca</taxon>
    </lineage>
</organism>
<evidence type="ECO:0000313" key="2">
    <source>
        <dbReference type="EMBL" id="JAS83518.1"/>
    </source>
</evidence>
<feature type="region of interest" description="Disordered" evidence="1">
    <location>
        <begin position="2477"/>
        <end position="2500"/>
    </location>
</feature>
<feature type="compositionally biased region" description="Basic and acidic residues" evidence="1">
    <location>
        <begin position="1797"/>
        <end position="1808"/>
    </location>
</feature>
<feature type="region of interest" description="Disordered" evidence="1">
    <location>
        <begin position="2342"/>
        <end position="2370"/>
    </location>
</feature>
<protein>
    <submittedName>
        <fullName evidence="2">Uncharacterized protein</fullName>
    </submittedName>
</protein>
<gene>
    <name evidence="2" type="ORF">g.53579</name>
</gene>
<feature type="region of interest" description="Disordered" evidence="1">
    <location>
        <begin position="2430"/>
        <end position="2453"/>
    </location>
</feature>
<feature type="compositionally biased region" description="Basic and acidic residues" evidence="1">
    <location>
        <begin position="1648"/>
        <end position="1663"/>
    </location>
</feature>
<feature type="non-terminal residue" evidence="2">
    <location>
        <position position="1"/>
    </location>
</feature>
<accession>A0A1B6I9C4</accession>